<protein>
    <recommendedName>
        <fullName evidence="2">Chromosomal replication initiator DnaA C-terminal domain-containing protein</fullName>
    </recommendedName>
</protein>
<proteinExistence type="predicted"/>
<gene>
    <name evidence="3" type="ORF">N7376_24465</name>
</gene>
<evidence type="ECO:0000259" key="2">
    <source>
        <dbReference type="SMART" id="SM00760"/>
    </source>
</evidence>
<feature type="coiled-coil region" evidence="1">
    <location>
        <begin position="16"/>
        <end position="60"/>
    </location>
</feature>
<dbReference type="Gene3D" id="1.10.1750.10">
    <property type="match status" value="1"/>
</dbReference>
<keyword evidence="1" id="KW-0175">Coiled coil</keyword>
<comment type="caution">
    <text evidence="3">The sequence shown here is derived from an EMBL/GenBank/DDBJ whole genome shotgun (WGS) entry which is preliminary data.</text>
</comment>
<sequence length="177" mass="20244">MYAAAYSRNTDRAAKALIAKRNADRIEAERERKEQLRLEAKRREQERKEAERKRQEIYHNIIASYREVGMRKADTRLSIRDIVSDAVAGTAFTFDDVVGNRRTRSMCNIRHFAVLSAWAFRPDMSLPAIGRHLGGRDHTTILHSVNLFGFESREQAAAFISLHGREATMARLSKQAA</sequence>
<name>A0AA42H1U4_9HYPH</name>
<dbReference type="GO" id="GO:0043565">
    <property type="term" value="F:sequence-specific DNA binding"/>
    <property type="evidence" value="ECO:0007669"/>
    <property type="project" value="InterPro"/>
</dbReference>
<dbReference type="InterPro" id="IPR013159">
    <property type="entry name" value="DnaA_C"/>
</dbReference>
<dbReference type="EMBL" id="JAODYY010000028">
    <property type="protein sequence ID" value="MDH0127126.1"/>
    <property type="molecule type" value="Genomic_DNA"/>
</dbReference>
<dbReference type="GO" id="GO:0005524">
    <property type="term" value="F:ATP binding"/>
    <property type="evidence" value="ECO:0007669"/>
    <property type="project" value="InterPro"/>
</dbReference>
<organism evidence="3 4">
    <name type="scientific">Brucella intermedia GD04153</name>
    <dbReference type="NCBI Taxonomy" id="2975438"/>
    <lineage>
        <taxon>Bacteria</taxon>
        <taxon>Pseudomonadati</taxon>
        <taxon>Pseudomonadota</taxon>
        <taxon>Alphaproteobacteria</taxon>
        <taxon>Hyphomicrobiales</taxon>
        <taxon>Brucellaceae</taxon>
        <taxon>Brucella/Ochrobactrum group</taxon>
        <taxon>Brucella</taxon>
    </lineage>
</organism>
<dbReference type="SUPFAM" id="SSF48295">
    <property type="entry name" value="TrpR-like"/>
    <property type="match status" value="1"/>
</dbReference>
<reference evidence="3" key="1">
    <citation type="submission" date="2022-09" db="EMBL/GenBank/DDBJ databases">
        <title>Intensive care unit water sources are persistently colonized with multi-drug resistant bacteria and are the site of extensive horizontal gene transfer of antibiotic resistance genes.</title>
        <authorList>
            <person name="Diorio-Toth L."/>
        </authorList>
    </citation>
    <scope>NUCLEOTIDE SEQUENCE</scope>
    <source>
        <strain evidence="3">GD04153</strain>
    </source>
</reference>
<evidence type="ECO:0000313" key="4">
    <source>
        <dbReference type="Proteomes" id="UP001158087"/>
    </source>
</evidence>
<dbReference type="InterPro" id="IPR010921">
    <property type="entry name" value="Trp_repressor/repl_initiator"/>
</dbReference>
<accession>A0AA42H1U4</accession>
<dbReference type="AlphaFoldDB" id="A0AA42H1U4"/>
<feature type="domain" description="Chromosomal replication initiator DnaA C-terminal" evidence="2">
    <location>
        <begin position="78"/>
        <end position="148"/>
    </location>
</feature>
<dbReference type="Proteomes" id="UP001158087">
    <property type="component" value="Unassembled WGS sequence"/>
</dbReference>
<dbReference type="GO" id="GO:0006270">
    <property type="term" value="P:DNA replication initiation"/>
    <property type="evidence" value="ECO:0007669"/>
    <property type="project" value="InterPro"/>
</dbReference>
<evidence type="ECO:0000256" key="1">
    <source>
        <dbReference type="SAM" id="Coils"/>
    </source>
</evidence>
<evidence type="ECO:0000313" key="3">
    <source>
        <dbReference type="EMBL" id="MDH0127126.1"/>
    </source>
</evidence>
<dbReference type="SMART" id="SM00760">
    <property type="entry name" value="Bac_DnaA_C"/>
    <property type="match status" value="1"/>
</dbReference>
<dbReference type="Pfam" id="PF08299">
    <property type="entry name" value="Bac_DnaA_C"/>
    <property type="match status" value="1"/>
</dbReference>
<dbReference type="GO" id="GO:0006275">
    <property type="term" value="P:regulation of DNA replication"/>
    <property type="evidence" value="ECO:0007669"/>
    <property type="project" value="InterPro"/>
</dbReference>